<dbReference type="PANTHER" id="PTHR42852">
    <property type="entry name" value="THIOL:DISULFIDE INTERCHANGE PROTEIN DSBE"/>
    <property type="match status" value="1"/>
</dbReference>
<dbReference type="InterPro" id="IPR000866">
    <property type="entry name" value="AhpC/TSA"/>
</dbReference>
<dbReference type="InterPro" id="IPR036249">
    <property type="entry name" value="Thioredoxin-like_sf"/>
</dbReference>
<protein>
    <submittedName>
        <fullName evidence="3">TlpA family protein disulfide reductase</fullName>
    </submittedName>
</protein>
<dbReference type="PROSITE" id="PS51352">
    <property type="entry name" value="THIOREDOXIN_2"/>
    <property type="match status" value="1"/>
</dbReference>
<comment type="caution">
    <text evidence="3">The sequence shown here is derived from an EMBL/GenBank/DDBJ whole genome shotgun (WGS) entry which is preliminary data.</text>
</comment>
<dbReference type="CDD" id="cd02966">
    <property type="entry name" value="TlpA_like_family"/>
    <property type="match status" value="1"/>
</dbReference>
<feature type="domain" description="Thioredoxin" evidence="2">
    <location>
        <begin position="71"/>
        <end position="213"/>
    </location>
</feature>
<dbReference type="GO" id="GO:0015036">
    <property type="term" value="F:disulfide oxidoreductase activity"/>
    <property type="evidence" value="ECO:0007669"/>
    <property type="project" value="UniProtKB-ARBA"/>
</dbReference>
<proteinExistence type="predicted"/>
<dbReference type="Gene3D" id="3.40.30.10">
    <property type="entry name" value="Glutaredoxin"/>
    <property type="match status" value="1"/>
</dbReference>
<dbReference type="OrthoDB" id="9799347at2"/>
<sequence>MAEGPSANLPPHIALEDSFLLKPRIVPLALACVSLGLLGACDREDGEAAQESATAERTSPAVELTGTLDRSFAGEEMPQVTVTNPAGERLDLGGGLGEPVLLNLWATWCAPCVVEMPLLDDLAGDLGESVRVLTVSEDFRGAAAVEPFFAERGLENLPQWIDAQNALASAYGGGPVLPLTILYDSDGREVWRVIGGYDWASEEARELVLEAAATDVAADIEEDDIDAN</sequence>
<dbReference type="SUPFAM" id="SSF52833">
    <property type="entry name" value="Thioredoxin-like"/>
    <property type="match status" value="1"/>
</dbReference>
<evidence type="ECO:0000313" key="3">
    <source>
        <dbReference type="EMBL" id="RPF70853.1"/>
    </source>
</evidence>
<gene>
    <name evidence="3" type="ORF">EG799_03860</name>
</gene>
<dbReference type="InterPro" id="IPR017937">
    <property type="entry name" value="Thioredoxin_CS"/>
</dbReference>
<organism evidence="3 4">
    <name type="scientific">Aurantiacibacter spongiae</name>
    <dbReference type="NCBI Taxonomy" id="2488860"/>
    <lineage>
        <taxon>Bacteria</taxon>
        <taxon>Pseudomonadati</taxon>
        <taxon>Pseudomonadota</taxon>
        <taxon>Alphaproteobacteria</taxon>
        <taxon>Sphingomonadales</taxon>
        <taxon>Erythrobacteraceae</taxon>
        <taxon>Aurantiacibacter</taxon>
    </lineage>
</organism>
<name>A0A3N5CPE0_9SPHN</name>
<dbReference type="GO" id="GO:0016209">
    <property type="term" value="F:antioxidant activity"/>
    <property type="evidence" value="ECO:0007669"/>
    <property type="project" value="InterPro"/>
</dbReference>
<evidence type="ECO:0000256" key="1">
    <source>
        <dbReference type="ARBA" id="ARBA00023284"/>
    </source>
</evidence>
<dbReference type="PROSITE" id="PS00194">
    <property type="entry name" value="THIOREDOXIN_1"/>
    <property type="match status" value="1"/>
</dbReference>
<dbReference type="Proteomes" id="UP000275232">
    <property type="component" value="Unassembled WGS sequence"/>
</dbReference>
<dbReference type="Pfam" id="PF00578">
    <property type="entry name" value="AhpC-TSA"/>
    <property type="match status" value="1"/>
</dbReference>
<dbReference type="InterPro" id="IPR050553">
    <property type="entry name" value="Thioredoxin_ResA/DsbE_sf"/>
</dbReference>
<evidence type="ECO:0000313" key="4">
    <source>
        <dbReference type="Proteomes" id="UP000275232"/>
    </source>
</evidence>
<dbReference type="PANTHER" id="PTHR42852:SF13">
    <property type="entry name" value="PROTEIN DIPZ"/>
    <property type="match status" value="1"/>
</dbReference>
<reference evidence="3 4" key="1">
    <citation type="submission" date="2018-11" db="EMBL/GenBank/DDBJ databases">
        <title>Erythrobacter spongiae sp. nov., isolated from a marine sponge.</title>
        <authorList>
            <person name="Zhuang L."/>
            <person name="Luo L."/>
        </authorList>
    </citation>
    <scope>NUCLEOTIDE SEQUENCE [LARGE SCALE GENOMIC DNA]</scope>
    <source>
        <strain evidence="3 4">HN-E23</strain>
    </source>
</reference>
<accession>A0A3N5CPE0</accession>
<dbReference type="InterPro" id="IPR013766">
    <property type="entry name" value="Thioredoxin_domain"/>
</dbReference>
<keyword evidence="1" id="KW-0676">Redox-active center</keyword>
<dbReference type="AlphaFoldDB" id="A0A3N5CPE0"/>
<evidence type="ECO:0000259" key="2">
    <source>
        <dbReference type="PROSITE" id="PS51352"/>
    </source>
</evidence>
<dbReference type="EMBL" id="RPFZ01000001">
    <property type="protein sequence ID" value="RPF70853.1"/>
    <property type="molecule type" value="Genomic_DNA"/>
</dbReference>
<keyword evidence="4" id="KW-1185">Reference proteome</keyword>